<keyword evidence="2" id="KW-1185">Reference proteome</keyword>
<reference evidence="1 2" key="1">
    <citation type="submission" date="2020-06" db="EMBL/GenBank/DDBJ databases">
        <title>Genomic analysis of Salicibibacter sp. NKC21-4.</title>
        <authorList>
            <person name="Oh Y.J."/>
        </authorList>
    </citation>
    <scope>NUCLEOTIDE SEQUENCE [LARGE SCALE GENOMIC DNA]</scope>
    <source>
        <strain evidence="1 2">NKC21-4</strain>
    </source>
</reference>
<dbReference type="InterPro" id="IPR011200">
    <property type="entry name" value="UCP012608"/>
</dbReference>
<dbReference type="RefSeq" id="WP_200088693.1">
    <property type="nucleotide sequence ID" value="NZ_CP054706.1"/>
</dbReference>
<dbReference type="KEGG" id="scib:HUG20_04905"/>
<dbReference type="EMBL" id="CP054706">
    <property type="protein sequence ID" value="QQK79293.1"/>
    <property type="molecule type" value="Genomic_DNA"/>
</dbReference>
<evidence type="ECO:0000313" key="2">
    <source>
        <dbReference type="Proteomes" id="UP000595349"/>
    </source>
</evidence>
<organism evidence="1 2">
    <name type="scientific">Salicibibacter cibi</name>
    <dbReference type="NCBI Taxonomy" id="2743001"/>
    <lineage>
        <taxon>Bacteria</taxon>
        <taxon>Bacillati</taxon>
        <taxon>Bacillota</taxon>
        <taxon>Bacilli</taxon>
        <taxon>Bacillales</taxon>
        <taxon>Bacillaceae</taxon>
        <taxon>Salicibibacter</taxon>
    </lineage>
</organism>
<protein>
    <submittedName>
        <fullName evidence="1">DUF2332 family protein</fullName>
    </submittedName>
</protein>
<name>A0A7T7CEQ2_9BACI</name>
<evidence type="ECO:0000313" key="1">
    <source>
        <dbReference type="EMBL" id="QQK79293.1"/>
    </source>
</evidence>
<proteinExistence type="predicted"/>
<dbReference type="AlphaFoldDB" id="A0A7T7CEQ2"/>
<sequence>MDKNMLSKRFKHFAVSQCVSKDNEMLSLCAHTRERQPVPNLFFGAVHYLLYKGKEHELKNFYGSIVESLEEEGDCFPYFTDFCRKYRNEIISIMENKFVVRCRERNPARYSDLHFSCPRGQSNAVSYET</sequence>
<accession>A0A7T7CEQ2</accession>
<gene>
    <name evidence="1" type="ORF">HUG20_04905</name>
</gene>
<dbReference type="Proteomes" id="UP000595349">
    <property type="component" value="Chromosome"/>
</dbReference>
<dbReference type="Pfam" id="PF10094">
    <property type="entry name" value="DUF2332"/>
    <property type="match status" value="1"/>
</dbReference>